<dbReference type="CDD" id="cd00590">
    <property type="entry name" value="RRM_SF"/>
    <property type="match status" value="1"/>
</dbReference>
<dbReference type="EnsemblPlants" id="OPUNC07G02580.1">
    <property type="protein sequence ID" value="OPUNC07G02580.1"/>
    <property type="gene ID" value="OPUNC07G02580"/>
</dbReference>
<sequence>MSNTNETTSSSTPSDDALDTAAKAVGDAVRFAFWMPPTAKMDPRTTSLAHGLADLAASTASAAARDALSRIFAKLLAPSSSGDAAATEQPPTAAIARAPAWAPLLQFAATQQIIPISARLFVFGVSKKHTTEPDLRRHFKRYGYVADIWLRRRGGYAFVQFMIPSHAALALADKNQVVNGRKIYIGIAQPKLPAGRPMAKYLCQRVCPVDNKLVRIGDRVLSTLGPLPGNYEASDYITNLRRYGVIQGNMLTFDSVVDYISEDCQRCCVSFVVNKSDANKPVRGNNISSTTPSVGDDATAKFCRYCLQAVTPGDSSNFDELIHNDSSLIYQESFLHFTYGLKIANKWYPLGAFVGDMSSAEAEELENFYRPLW</sequence>
<keyword evidence="6" id="KW-1185">Reference proteome</keyword>
<dbReference type="Proteomes" id="UP000026962">
    <property type="component" value="Chromosome 7"/>
</dbReference>
<dbReference type="GO" id="GO:0006397">
    <property type="term" value="P:mRNA processing"/>
    <property type="evidence" value="ECO:0007669"/>
    <property type="project" value="UniProtKB-KW"/>
</dbReference>
<dbReference type="PANTHER" id="PTHR23147">
    <property type="entry name" value="SERINE/ARGININE RICH SPLICING FACTOR"/>
    <property type="match status" value="1"/>
</dbReference>
<evidence type="ECO:0000256" key="2">
    <source>
        <dbReference type="ARBA" id="ARBA00023187"/>
    </source>
</evidence>
<dbReference type="InterPro" id="IPR050907">
    <property type="entry name" value="SRSF"/>
</dbReference>
<dbReference type="HOGENOM" id="CLU_076467_0_0_1"/>
<evidence type="ECO:0000313" key="6">
    <source>
        <dbReference type="Proteomes" id="UP000026962"/>
    </source>
</evidence>
<dbReference type="InterPro" id="IPR035979">
    <property type="entry name" value="RBD_domain_sf"/>
</dbReference>
<evidence type="ECO:0000256" key="1">
    <source>
        <dbReference type="ARBA" id="ARBA00022664"/>
    </source>
</evidence>
<dbReference type="AlphaFoldDB" id="A0A0E0LH06"/>
<accession>A0A0E0LH06</accession>
<dbReference type="InterPro" id="IPR012677">
    <property type="entry name" value="Nucleotide-bd_a/b_plait_sf"/>
</dbReference>
<dbReference type="Gene3D" id="3.30.70.330">
    <property type="match status" value="1"/>
</dbReference>
<reference evidence="5" key="2">
    <citation type="submission" date="2018-05" db="EMBL/GenBank/DDBJ databases">
        <title>OpunRS2 (Oryza punctata Reference Sequence Version 2).</title>
        <authorList>
            <person name="Zhang J."/>
            <person name="Kudrna D."/>
            <person name="Lee S."/>
            <person name="Talag J."/>
            <person name="Welchert J."/>
            <person name="Wing R.A."/>
        </authorList>
    </citation>
    <scope>NUCLEOTIDE SEQUENCE [LARGE SCALE GENOMIC DNA]</scope>
</reference>
<evidence type="ECO:0000259" key="4">
    <source>
        <dbReference type="PROSITE" id="PS50102"/>
    </source>
</evidence>
<organism evidence="5">
    <name type="scientific">Oryza punctata</name>
    <name type="common">Red rice</name>
    <dbReference type="NCBI Taxonomy" id="4537"/>
    <lineage>
        <taxon>Eukaryota</taxon>
        <taxon>Viridiplantae</taxon>
        <taxon>Streptophyta</taxon>
        <taxon>Embryophyta</taxon>
        <taxon>Tracheophyta</taxon>
        <taxon>Spermatophyta</taxon>
        <taxon>Magnoliopsida</taxon>
        <taxon>Liliopsida</taxon>
        <taxon>Poales</taxon>
        <taxon>Poaceae</taxon>
        <taxon>BOP clade</taxon>
        <taxon>Oryzoideae</taxon>
        <taxon>Oryzeae</taxon>
        <taxon>Oryzinae</taxon>
        <taxon>Oryza</taxon>
    </lineage>
</organism>
<dbReference type="GO" id="GO:0008380">
    <property type="term" value="P:RNA splicing"/>
    <property type="evidence" value="ECO:0007669"/>
    <property type="project" value="UniProtKB-KW"/>
</dbReference>
<reference evidence="5" key="1">
    <citation type="submission" date="2015-04" db="UniProtKB">
        <authorList>
            <consortium name="EnsemblPlants"/>
        </authorList>
    </citation>
    <scope>IDENTIFICATION</scope>
</reference>
<dbReference type="PROSITE" id="PS50102">
    <property type="entry name" value="RRM"/>
    <property type="match status" value="1"/>
</dbReference>
<dbReference type="InterPro" id="IPR000504">
    <property type="entry name" value="RRM_dom"/>
</dbReference>
<keyword evidence="2" id="KW-0508">mRNA splicing</keyword>
<dbReference type="Gramene" id="OPUNC07G02580.1">
    <property type="protein sequence ID" value="OPUNC07G02580.1"/>
    <property type="gene ID" value="OPUNC07G02580"/>
</dbReference>
<keyword evidence="1" id="KW-0507">mRNA processing</keyword>
<dbReference type="GO" id="GO:0003723">
    <property type="term" value="F:RNA binding"/>
    <property type="evidence" value="ECO:0007669"/>
    <property type="project" value="UniProtKB-UniRule"/>
</dbReference>
<evidence type="ECO:0000313" key="5">
    <source>
        <dbReference type="EnsemblPlants" id="OPUNC07G02580.1"/>
    </source>
</evidence>
<dbReference type="OMA" id="LCQRVCP"/>
<keyword evidence="3" id="KW-0694">RNA-binding</keyword>
<dbReference type="SUPFAM" id="SSF54928">
    <property type="entry name" value="RNA-binding domain, RBD"/>
    <property type="match status" value="1"/>
</dbReference>
<feature type="domain" description="RRM" evidence="4">
    <location>
        <begin position="118"/>
        <end position="190"/>
    </location>
</feature>
<dbReference type="SMART" id="SM00360">
    <property type="entry name" value="RRM"/>
    <property type="match status" value="1"/>
</dbReference>
<dbReference type="STRING" id="4537.A0A0E0LH06"/>
<proteinExistence type="predicted"/>
<dbReference type="Pfam" id="PF00076">
    <property type="entry name" value="RRM_1"/>
    <property type="match status" value="1"/>
</dbReference>
<protein>
    <recommendedName>
        <fullName evidence="4">RRM domain-containing protein</fullName>
    </recommendedName>
</protein>
<evidence type="ECO:0000256" key="3">
    <source>
        <dbReference type="PROSITE-ProRule" id="PRU00176"/>
    </source>
</evidence>
<name>A0A0E0LH06_ORYPU</name>